<reference evidence="5 6" key="2">
    <citation type="journal article" date="2012" name="J. Bacteriol.">
        <title>Complete genome sequences of Desulfosporosinus orientis DSM765T, Desulfosporosinus youngiae DSM17734T, Desulfosporosinus meridiei DSM13257T, and Desulfosporosinus acidiphilus DSM22704T.</title>
        <authorList>
            <person name="Pester M."/>
            <person name="Brambilla E."/>
            <person name="Alazard D."/>
            <person name="Rattei T."/>
            <person name="Weinmaier T."/>
            <person name="Han J."/>
            <person name="Lucas S."/>
            <person name="Lapidus A."/>
            <person name="Cheng J.F."/>
            <person name="Goodwin L."/>
            <person name="Pitluck S."/>
            <person name="Peters L."/>
            <person name="Ovchinnikova G."/>
            <person name="Teshima H."/>
            <person name="Detter J.C."/>
            <person name="Han C.S."/>
            <person name="Tapia R."/>
            <person name="Land M.L."/>
            <person name="Hauser L."/>
            <person name="Kyrpides N.C."/>
            <person name="Ivanova N.N."/>
            <person name="Pagani I."/>
            <person name="Huntmann M."/>
            <person name="Wei C.L."/>
            <person name="Davenport K.W."/>
            <person name="Daligault H."/>
            <person name="Chain P.S."/>
            <person name="Chen A."/>
            <person name="Mavromatis K."/>
            <person name="Markowitz V."/>
            <person name="Szeto E."/>
            <person name="Mikhailova N."/>
            <person name="Pati A."/>
            <person name="Wagner M."/>
            <person name="Woyke T."/>
            <person name="Ollivier B."/>
            <person name="Klenk H.P."/>
            <person name="Spring S."/>
            <person name="Loy A."/>
        </authorList>
    </citation>
    <scope>NUCLEOTIDE SEQUENCE [LARGE SCALE GENOMIC DNA]</scope>
    <source>
        <strain evidence="6">ATCC 19365 / DSM 765 / NCIMB 8382 / VKM B-1628</strain>
    </source>
</reference>
<dbReference type="Pfam" id="PF00015">
    <property type="entry name" value="MCPsignal"/>
    <property type="match status" value="1"/>
</dbReference>
<dbReference type="EMBL" id="CP003108">
    <property type="protein sequence ID" value="AET67134.1"/>
    <property type="molecule type" value="Genomic_DNA"/>
</dbReference>
<dbReference type="Gene3D" id="1.20.120.30">
    <property type="entry name" value="Aspartate receptor, ligand-binding domain"/>
    <property type="match status" value="1"/>
</dbReference>
<dbReference type="GO" id="GO:0016020">
    <property type="term" value="C:membrane"/>
    <property type="evidence" value="ECO:0007669"/>
    <property type="project" value="InterPro"/>
</dbReference>
<dbReference type="KEGG" id="dor:Desor_1477"/>
<evidence type="ECO:0000259" key="4">
    <source>
        <dbReference type="PROSITE" id="PS50111"/>
    </source>
</evidence>
<dbReference type="PANTHER" id="PTHR32089">
    <property type="entry name" value="METHYL-ACCEPTING CHEMOTAXIS PROTEIN MCPB"/>
    <property type="match status" value="1"/>
</dbReference>
<dbReference type="AlphaFoldDB" id="G7WAS3"/>
<dbReference type="PROSITE" id="PS50111">
    <property type="entry name" value="CHEMOTAXIS_TRANSDUC_2"/>
    <property type="match status" value="1"/>
</dbReference>
<dbReference type="HOGENOM" id="CLU_000445_21_1_9"/>
<dbReference type="InterPro" id="IPR004089">
    <property type="entry name" value="MCPsignal_dom"/>
</dbReference>
<dbReference type="PRINTS" id="PR00260">
    <property type="entry name" value="CHEMTRNSDUCR"/>
</dbReference>
<protein>
    <submittedName>
        <fullName evidence="5">Methyl-accepting chemotaxis protein</fullName>
    </submittedName>
</protein>
<proteinExistence type="inferred from homology"/>
<gene>
    <name evidence="5" type="ordered locus">Desor_1477</name>
</gene>
<dbReference type="STRING" id="768706.Desor_1477"/>
<evidence type="ECO:0000313" key="5">
    <source>
        <dbReference type="EMBL" id="AET67134.1"/>
    </source>
</evidence>
<dbReference type="SMART" id="SM00283">
    <property type="entry name" value="MA"/>
    <property type="match status" value="1"/>
</dbReference>
<evidence type="ECO:0000313" key="6">
    <source>
        <dbReference type="Proteomes" id="UP000006346"/>
    </source>
</evidence>
<reference evidence="6" key="1">
    <citation type="submission" date="2011-11" db="EMBL/GenBank/DDBJ databases">
        <title>Complete sequence of Desulfosporosinus orientis DSM 765.</title>
        <authorList>
            <person name="Lucas S."/>
            <person name="Han J."/>
            <person name="Lapidus A."/>
            <person name="Cheng J.-F."/>
            <person name="Goodwin L."/>
            <person name="Pitluck S."/>
            <person name="Peters L."/>
            <person name="Ovchinnikova G."/>
            <person name="Teshima H."/>
            <person name="Detter J.C."/>
            <person name="Han C."/>
            <person name="Tapia R."/>
            <person name="Land M."/>
            <person name="Hauser L."/>
            <person name="Kyrpides N."/>
            <person name="Ivanova N."/>
            <person name="Pagani I."/>
            <person name="Pester M."/>
            <person name="Spring S."/>
            <person name="Ollivier B."/>
            <person name="Rattei T."/>
            <person name="Klenk H.-P."/>
            <person name="Wagner M."/>
            <person name="Loy A."/>
            <person name="Woyke T."/>
        </authorList>
    </citation>
    <scope>NUCLEOTIDE SEQUENCE [LARGE SCALE GENOMIC DNA]</scope>
    <source>
        <strain evidence="6">ATCC 19365 / DSM 765 / NCIMB 8382 / VKM B-1628</strain>
    </source>
</reference>
<feature type="domain" description="Methyl-accepting transducer" evidence="4">
    <location>
        <begin position="83"/>
        <end position="305"/>
    </location>
</feature>
<dbReference type="PATRIC" id="fig|768706.3.peg.1465"/>
<dbReference type="RefSeq" id="WP_014183953.1">
    <property type="nucleotide sequence ID" value="NC_016584.1"/>
</dbReference>
<dbReference type="OrthoDB" id="9816519at2"/>
<comment type="similarity">
    <text evidence="2">Belongs to the methyl-accepting chemotaxis (MCP) protein family.</text>
</comment>
<keyword evidence="1 3" id="KW-0807">Transducer</keyword>
<dbReference type="eggNOG" id="COG0840">
    <property type="taxonomic scope" value="Bacteria"/>
</dbReference>
<organism evidence="5 6">
    <name type="scientific">Desulfosporosinus orientis (strain ATCC 19365 / DSM 765 / NCIMB 8382 / VKM B-1628 / Singapore I)</name>
    <name type="common">Desulfotomaculum orientis</name>
    <dbReference type="NCBI Taxonomy" id="768706"/>
    <lineage>
        <taxon>Bacteria</taxon>
        <taxon>Bacillati</taxon>
        <taxon>Bacillota</taxon>
        <taxon>Clostridia</taxon>
        <taxon>Eubacteriales</taxon>
        <taxon>Desulfitobacteriaceae</taxon>
        <taxon>Desulfosporosinus</taxon>
    </lineage>
</organism>
<dbReference type="GO" id="GO:0004888">
    <property type="term" value="F:transmembrane signaling receptor activity"/>
    <property type="evidence" value="ECO:0007669"/>
    <property type="project" value="InterPro"/>
</dbReference>
<dbReference type="InterPro" id="IPR025991">
    <property type="entry name" value="Chemoreceptor_zinc-bind_dom"/>
</dbReference>
<evidence type="ECO:0000256" key="1">
    <source>
        <dbReference type="ARBA" id="ARBA00023224"/>
    </source>
</evidence>
<dbReference type="Proteomes" id="UP000006346">
    <property type="component" value="Chromosome"/>
</dbReference>
<dbReference type="InterPro" id="IPR004090">
    <property type="entry name" value="Chemotax_Me-accpt_rcpt"/>
</dbReference>
<dbReference type="Pfam" id="PF13682">
    <property type="entry name" value="CZB"/>
    <property type="match status" value="1"/>
</dbReference>
<keyword evidence="6" id="KW-1185">Reference proteome</keyword>
<dbReference type="SUPFAM" id="SSF58104">
    <property type="entry name" value="Methyl-accepting chemotaxis protein (MCP) signaling domain"/>
    <property type="match status" value="1"/>
</dbReference>
<evidence type="ECO:0000256" key="3">
    <source>
        <dbReference type="PROSITE-ProRule" id="PRU00284"/>
    </source>
</evidence>
<dbReference type="GO" id="GO:0007165">
    <property type="term" value="P:signal transduction"/>
    <property type="evidence" value="ECO:0007669"/>
    <property type="project" value="UniProtKB-KW"/>
</dbReference>
<dbReference type="GO" id="GO:0006935">
    <property type="term" value="P:chemotaxis"/>
    <property type="evidence" value="ECO:0007669"/>
    <property type="project" value="InterPro"/>
</dbReference>
<sequence length="460" mass="50840">MFFKRQTTNSLLQGNENSDYEKFYQCLKDCNFSHKIDLDIPSSSPLFPVVEIMNRIISERQAEAKQGLQELDKTVQTLTSMTSIRQMLNQIHDQTFQLSNLSAQAEELGASASEVAVAATNSSGFVEESTKEAVAGGEKIEQAIKFVEHSFAEFETVSQQVQDVMNSMQEIQQIVGVISGVADQTNLLALNAAIEAARAAEHGRGFAVVADEVRKLAEYTKGSVADISRKMSRLSQNSAETTQKITSLNTTMESGKKVMQEAGESLQRMIQNFSSVAEDIHSIAAGSEEQSAASEESASSIEALSQASETIDSIAKVTGQGIYDISRALQNIRMVRIQNTPELGTYEALELYKTDHLLWTWRIYNMILGFDILKSSEITDHHQCRLGQWVDNIGNEKCGSLAALRQLEEPHRKVHDFARQAAAAYEEGNLAKAEEILTVMTQASQEVVDLLSQLQKDCHD</sequence>
<dbReference type="Gene3D" id="1.10.287.950">
    <property type="entry name" value="Methyl-accepting chemotaxis protein"/>
    <property type="match status" value="1"/>
</dbReference>
<name>G7WAS3_DESOD</name>
<dbReference type="PANTHER" id="PTHR32089:SF112">
    <property type="entry name" value="LYSOZYME-LIKE PROTEIN-RELATED"/>
    <property type="match status" value="1"/>
</dbReference>
<accession>G7WAS3</accession>
<evidence type="ECO:0000256" key="2">
    <source>
        <dbReference type="ARBA" id="ARBA00029447"/>
    </source>
</evidence>